<evidence type="ECO:0000313" key="5">
    <source>
        <dbReference type="Proteomes" id="UP001213000"/>
    </source>
</evidence>
<dbReference type="GO" id="GO:0006310">
    <property type="term" value="P:DNA recombination"/>
    <property type="evidence" value="ECO:0007669"/>
    <property type="project" value="InterPro"/>
</dbReference>
<dbReference type="GO" id="GO:0006260">
    <property type="term" value="P:DNA replication"/>
    <property type="evidence" value="ECO:0007669"/>
    <property type="project" value="InterPro"/>
</dbReference>
<keyword evidence="3" id="KW-0539">Nucleus</keyword>
<comment type="caution">
    <text evidence="4">The sequence shown here is derived from an EMBL/GenBank/DDBJ whole genome shotgun (WGS) entry which is preliminary data.</text>
</comment>
<gene>
    <name evidence="4" type="ORF">NP233_g3885</name>
</gene>
<sequence>MAQEMRLKPLVNAAFLPRWIGYLVRLPCEIVSKDEDTLKVKTTDSVEIQVNLIKGTEVEGRFALFTGRAINAKEIDMSTYVRLADDSGKVLSDSSADQATNLQYSDISSSNDAIEFYHDDRFSTATGYARPLVREPNDSSA</sequence>
<dbReference type="Gene3D" id="2.40.50.140">
    <property type="entry name" value="Nucleic acid-binding proteins"/>
    <property type="match status" value="1"/>
</dbReference>
<reference evidence="4" key="1">
    <citation type="submission" date="2022-07" db="EMBL/GenBank/DDBJ databases">
        <title>Genome Sequence of Leucocoprinus birnbaumii.</title>
        <authorList>
            <person name="Buettner E."/>
        </authorList>
    </citation>
    <scope>NUCLEOTIDE SEQUENCE</scope>
    <source>
        <strain evidence="4">VT141</strain>
    </source>
</reference>
<comment type="similarity">
    <text evidence="2">Belongs to the replication factor A protein 3 family.</text>
</comment>
<evidence type="ECO:0000256" key="3">
    <source>
        <dbReference type="ARBA" id="ARBA00023242"/>
    </source>
</evidence>
<protein>
    <submittedName>
        <fullName evidence="4">Uncharacterized protein</fullName>
    </submittedName>
</protein>
<dbReference type="Pfam" id="PF08661">
    <property type="entry name" value="Rep_fac-A_3"/>
    <property type="match status" value="1"/>
</dbReference>
<dbReference type="EMBL" id="JANIEX010000195">
    <property type="protein sequence ID" value="KAJ3571239.1"/>
    <property type="molecule type" value="Genomic_DNA"/>
</dbReference>
<dbReference type="GO" id="GO:0006281">
    <property type="term" value="P:DNA repair"/>
    <property type="evidence" value="ECO:0007669"/>
    <property type="project" value="InterPro"/>
</dbReference>
<name>A0AAD5VYC8_9AGAR</name>
<dbReference type="AlphaFoldDB" id="A0AAD5VYC8"/>
<evidence type="ECO:0000256" key="1">
    <source>
        <dbReference type="ARBA" id="ARBA00004123"/>
    </source>
</evidence>
<accession>A0AAD5VYC8</accession>
<dbReference type="InterPro" id="IPR012340">
    <property type="entry name" value="NA-bd_OB-fold"/>
</dbReference>
<evidence type="ECO:0000313" key="4">
    <source>
        <dbReference type="EMBL" id="KAJ3571239.1"/>
    </source>
</evidence>
<proteinExistence type="inferred from homology"/>
<dbReference type="GO" id="GO:0031981">
    <property type="term" value="C:nuclear lumen"/>
    <property type="evidence" value="ECO:0007669"/>
    <property type="project" value="UniProtKB-ARBA"/>
</dbReference>
<dbReference type="GO" id="GO:0003677">
    <property type="term" value="F:DNA binding"/>
    <property type="evidence" value="ECO:0007669"/>
    <property type="project" value="InterPro"/>
</dbReference>
<comment type="subcellular location">
    <subcellularLocation>
        <location evidence="1">Nucleus</location>
    </subcellularLocation>
</comment>
<evidence type="ECO:0000256" key="2">
    <source>
        <dbReference type="ARBA" id="ARBA00009761"/>
    </source>
</evidence>
<dbReference type="InterPro" id="IPR013970">
    <property type="entry name" value="Rfa2"/>
</dbReference>
<keyword evidence="5" id="KW-1185">Reference proteome</keyword>
<dbReference type="Proteomes" id="UP001213000">
    <property type="component" value="Unassembled WGS sequence"/>
</dbReference>
<organism evidence="4 5">
    <name type="scientific">Leucocoprinus birnbaumii</name>
    <dbReference type="NCBI Taxonomy" id="56174"/>
    <lineage>
        <taxon>Eukaryota</taxon>
        <taxon>Fungi</taxon>
        <taxon>Dikarya</taxon>
        <taxon>Basidiomycota</taxon>
        <taxon>Agaricomycotina</taxon>
        <taxon>Agaricomycetes</taxon>
        <taxon>Agaricomycetidae</taxon>
        <taxon>Agaricales</taxon>
        <taxon>Agaricineae</taxon>
        <taxon>Agaricaceae</taxon>
        <taxon>Leucocoprinus</taxon>
    </lineage>
</organism>